<feature type="compositionally biased region" description="Basic and acidic residues" evidence="1">
    <location>
        <begin position="141"/>
        <end position="162"/>
    </location>
</feature>
<dbReference type="OrthoDB" id="10444446at2759"/>
<sequence length="162" mass="18896">MTTTSSDNICDKCKKRNSTYFHLIGRVPMAVPPIDAKKPGTRQGEIVKRGELALVRKGDNGKAGDRGKKQEVVRRDDHHGRHHHHDRDHRHCREVPDPRSPRVGIHPGQIILLARRVREVRLIPFVRAAESCRVERHHGRAEHEDEGRDRRGPREEERRRRR</sequence>
<dbReference type="AlphaFoldDB" id="A0A438MQF1"/>
<name>A0A438MQF1_EXOME</name>
<protein>
    <submittedName>
        <fullName evidence="2">Uncharacterized protein</fullName>
    </submittedName>
</protein>
<feature type="region of interest" description="Disordered" evidence="1">
    <location>
        <begin position="55"/>
        <end position="103"/>
    </location>
</feature>
<dbReference type="EMBL" id="NAJM01000078">
    <property type="protein sequence ID" value="RVX65822.1"/>
    <property type="molecule type" value="Genomic_DNA"/>
</dbReference>
<dbReference type="VEuPathDB" id="FungiDB:PV10_05245"/>
<evidence type="ECO:0000256" key="1">
    <source>
        <dbReference type="SAM" id="MobiDB-lite"/>
    </source>
</evidence>
<proteinExistence type="predicted"/>
<gene>
    <name evidence="2" type="ORF">B0A52_10338</name>
</gene>
<feature type="compositionally biased region" description="Basic and acidic residues" evidence="1">
    <location>
        <begin position="55"/>
        <end position="79"/>
    </location>
</feature>
<reference evidence="2 3" key="1">
    <citation type="submission" date="2017-03" db="EMBL/GenBank/DDBJ databases">
        <title>Genomes of endolithic fungi from Antarctica.</title>
        <authorList>
            <person name="Coleine C."/>
            <person name="Masonjones S."/>
            <person name="Stajich J.E."/>
        </authorList>
    </citation>
    <scope>NUCLEOTIDE SEQUENCE [LARGE SCALE GENOMIC DNA]</scope>
    <source>
        <strain evidence="2 3">CCFEE 6314</strain>
    </source>
</reference>
<evidence type="ECO:0000313" key="3">
    <source>
        <dbReference type="Proteomes" id="UP000288859"/>
    </source>
</evidence>
<organism evidence="2 3">
    <name type="scientific">Exophiala mesophila</name>
    <name type="common">Black yeast-like fungus</name>
    <dbReference type="NCBI Taxonomy" id="212818"/>
    <lineage>
        <taxon>Eukaryota</taxon>
        <taxon>Fungi</taxon>
        <taxon>Dikarya</taxon>
        <taxon>Ascomycota</taxon>
        <taxon>Pezizomycotina</taxon>
        <taxon>Eurotiomycetes</taxon>
        <taxon>Chaetothyriomycetidae</taxon>
        <taxon>Chaetothyriales</taxon>
        <taxon>Herpotrichiellaceae</taxon>
        <taxon>Exophiala</taxon>
    </lineage>
</organism>
<feature type="compositionally biased region" description="Basic and acidic residues" evidence="1">
    <location>
        <begin position="89"/>
        <end position="100"/>
    </location>
</feature>
<evidence type="ECO:0000313" key="2">
    <source>
        <dbReference type="EMBL" id="RVX65822.1"/>
    </source>
</evidence>
<feature type="region of interest" description="Disordered" evidence="1">
    <location>
        <begin position="133"/>
        <end position="162"/>
    </location>
</feature>
<accession>A0A438MQF1</accession>
<dbReference type="Proteomes" id="UP000288859">
    <property type="component" value="Unassembled WGS sequence"/>
</dbReference>
<comment type="caution">
    <text evidence="2">The sequence shown here is derived from an EMBL/GenBank/DDBJ whole genome shotgun (WGS) entry which is preliminary data.</text>
</comment>